<dbReference type="GO" id="GO:0016301">
    <property type="term" value="F:kinase activity"/>
    <property type="evidence" value="ECO:0007669"/>
    <property type="project" value="TreeGrafter"/>
</dbReference>
<dbReference type="PATRIC" id="fig|1423731.3.peg.291"/>
<comment type="caution">
    <text evidence="1">Lacks conserved residue(s) required for the propagation of feature annotation.</text>
</comment>
<dbReference type="EMBL" id="AZEF01000007">
    <property type="protein sequence ID" value="KRL03015.1"/>
    <property type="molecule type" value="Genomic_DNA"/>
</dbReference>
<evidence type="ECO:0000313" key="3">
    <source>
        <dbReference type="Proteomes" id="UP000051621"/>
    </source>
</evidence>
<dbReference type="GO" id="GO:0008982">
    <property type="term" value="F:protein-N(PI)-phosphohistidine-sugar phosphotransferase activity"/>
    <property type="evidence" value="ECO:0007669"/>
    <property type="project" value="InterPro"/>
</dbReference>
<gene>
    <name evidence="2" type="ORF">FC81_GL000281</name>
</gene>
<dbReference type="InterPro" id="IPR004716">
    <property type="entry name" value="PTS_IIA_glucitol/sorbitol-sp"/>
</dbReference>
<evidence type="ECO:0000313" key="2">
    <source>
        <dbReference type="EMBL" id="KRL03015.1"/>
    </source>
</evidence>
<dbReference type="PANTHER" id="PTHR40398">
    <property type="entry name" value="PTS SYSTEM GLUCITOL/SORBITOL-SPECIFIC EIIA COMPONENT"/>
    <property type="match status" value="1"/>
</dbReference>
<proteinExistence type="predicted"/>
<name>A0A0R1M4K6_9LACO</name>
<sequence length="118" mass="13228">MLKAKVVEIGPEAISKNDPLLILFDETASAQLRRVSIVQRFVEVDGQTFDLTIGDTISIDDQEFKVTYVGQLVKSNMEMIGHATFCFQEVPEQPQHNGIYLTPQTFPKIHVGSIITYS</sequence>
<dbReference type="Proteomes" id="UP000051621">
    <property type="component" value="Unassembled WGS sequence"/>
</dbReference>
<dbReference type="GO" id="GO:0009401">
    <property type="term" value="P:phosphoenolpyruvate-dependent sugar phosphotransferase system"/>
    <property type="evidence" value="ECO:0007669"/>
    <property type="project" value="InterPro"/>
</dbReference>
<dbReference type="Pfam" id="PF03829">
    <property type="entry name" value="PTSIIA_gutA"/>
    <property type="match status" value="1"/>
</dbReference>
<reference evidence="2 3" key="1">
    <citation type="journal article" date="2015" name="Genome Announc.">
        <title>Expanding the biotechnology potential of lactobacilli through comparative genomics of 213 strains and associated genera.</title>
        <authorList>
            <person name="Sun Z."/>
            <person name="Harris H.M."/>
            <person name="McCann A."/>
            <person name="Guo C."/>
            <person name="Argimon S."/>
            <person name="Zhang W."/>
            <person name="Yang X."/>
            <person name="Jeffery I.B."/>
            <person name="Cooney J.C."/>
            <person name="Kagawa T.F."/>
            <person name="Liu W."/>
            <person name="Song Y."/>
            <person name="Salvetti E."/>
            <person name="Wrobel A."/>
            <person name="Rasinkangas P."/>
            <person name="Parkhill J."/>
            <person name="Rea M.C."/>
            <person name="O'Sullivan O."/>
            <person name="Ritari J."/>
            <person name="Douillard F.P."/>
            <person name="Paul Ross R."/>
            <person name="Yang R."/>
            <person name="Briner A.E."/>
            <person name="Felis G.E."/>
            <person name="de Vos W.M."/>
            <person name="Barrangou R."/>
            <person name="Klaenhammer T.R."/>
            <person name="Caufield P.W."/>
            <person name="Cui Y."/>
            <person name="Zhang H."/>
            <person name="O'Toole P.W."/>
        </authorList>
    </citation>
    <scope>NUCLEOTIDE SEQUENCE [LARGE SCALE GENOMIC DNA]</scope>
    <source>
        <strain evidence="2 3">DSM 19910</strain>
    </source>
</reference>
<dbReference type="RefSeq" id="WP_057742340.1">
    <property type="nucleotide sequence ID" value="NZ_AZEF01000007.1"/>
</dbReference>
<evidence type="ECO:0000256" key="1">
    <source>
        <dbReference type="PROSITE-ProRule" id="PRU00420"/>
    </source>
</evidence>
<dbReference type="InterPro" id="IPR036665">
    <property type="entry name" value="PTS_IIA_glucitol/sorbitol_sf"/>
</dbReference>
<dbReference type="GO" id="GO:0005737">
    <property type="term" value="C:cytoplasm"/>
    <property type="evidence" value="ECO:0007669"/>
    <property type="project" value="InterPro"/>
</dbReference>
<comment type="caution">
    <text evidence="2">The sequence shown here is derived from an EMBL/GenBank/DDBJ whole genome shotgun (WGS) entry which is preliminary data.</text>
</comment>
<dbReference type="PANTHER" id="PTHR40398:SF1">
    <property type="entry name" value="PTS SYSTEM GLUCITOL_SORBITOL-SPECIFIC EIIA COMPONENT"/>
    <property type="match status" value="1"/>
</dbReference>
<accession>A0A0R1M4K6</accession>
<dbReference type="OrthoDB" id="7065254at2"/>
<dbReference type="SUPFAM" id="SSF141530">
    <property type="entry name" value="PTSIIA/GutA-like"/>
    <property type="match status" value="1"/>
</dbReference>
<dbReference type="AlphaFoldDB" id="A0A0R1M4K6"/>
<dbReference type="STRING" id="1423731.FC81_GL000281"/>
<keyword evidence="3" id="KW-1185">Reference proteome</keyword>
<dbReference type="PROSITE" id="PS51097">
    <property type="entry name" value="PTS_EIIA_TYPE_5"/>
    <property type="match status" value="1"/>
</dbReference>
<dbReference type="Gene3D" id="2.40.33.40">
    <property type="entry name" value="Phosphotransferase system, glucitol/sorbitol-specific IIA component"/>
    <property type="match status" value="1"/>
</dbReference>
<organism evidence="2 3">
    <name type="scientific">Liquorilactobacillus capillatus DSM 19910</name>
    <dbReference type="NCBI Taxonomy" id="1423731"/>
    <lineage>
        <taxon>Bacteria</taxon>
        <taxon>Bacillati</taxon>
        <taxon>Bacillota</taxon>
        <taxon>Bacilli</taxon>
        <taxon>Lactobacillales</taxon>
        <taxon>Lactobacillaceae</taxon>
        <taxon>Liquorilactobacillus</taxon>
    </lineage>
</organism>
<protein>
    <submittedName>
        <fullName evidence="2">PTS system, glucitol sorbitol-specific IIA component</fullName>
    </submittedName>
</protein>